<dbReference type="Pfam" id="PF05708">
    <property type="entry name" value="Peptidase_C92"/>
    <property type="match status" value="1"/>
</dbReference>
<organism evidence="1 2">
    <name type="scientific">Sphingobacterium spiritivorum ATCC 33300</name>
    <dbReference type="NCBI Taxonomy" id="525372"/>
    <lineage>
        <taxon>Bacteria</taxon>
        <taxon>Pseudomonadati</taxon>
        <taxon>Bacteroidota</taxon>
        <taxon>Sphingobacteriia</taxon>
        <taxon>Sphingobacteriales</taxon>
        <taxon>Sphingobacteriaceae</taxon>
        <taxon>Sphingobacterium</taxon>
    </lineage>
</organism>
<evidence type="ECO:0008006" key="3">
    <source>
        <dbReference type="Google" id="ProtNLM"/>
    </source>
</evidence>
<proteinExistence type="predicted"/>
<dbReference type="Proteomes" id="UP000006241">
    <property type="component" value="Unassembled WGS sequence"/>
</dbReference>
<dbReference type="SUPFAM" id="SSF54001">
    <property type="entry name" value="Cysteine proteinases"/>
    <property type="match status" value="1"/>
</dbReference>
<accession>C2FU32</accession>
<dbReference type="HOGENOM" id="CLU_104117_0_0_10"/>
<dbReference type="RefSeq" id="WP_003005712.1">
    <property type="nucleotide sequence ID" value="NZ_GG668631.1"/>
</dbReference>
<dbReference type="PROSITE" id="PS51257">
    <property type="entry name" value="PROKAR_LIPOPROTEIN"/>
    <property type="match status" value="1"/>
</dbReference>
<evidence type="ECO:0000313" key="2">
    <source>
        <dbReference type="Proteomes" id="UP000006241"/>
    </source>
</evidence>
<dbReference type="InterPro" id="IPR038765">
    <property type="entry name" value="Papain-like_cys_pep_sf"/>
</dbReference>
<dbReference type="InterPro" id="IPR024453">
    <property type="entry name" value="Peptidase_C92"/>
</dbReference>
<gene>
    <name evidence="1" type="ORF">HMPREF0765_0814</name>
</gene>
<protein>
    <recommendedName>
        <fullName evidence="3">Peptidoglycan peptidase</fullName>
    </recommendedName>
</protein>
<name>C2FU32_SPHSI</name>
<reference evidence="1 2" key="1">
    <citation type="submission" date="2009-01" db="EMBL/GenBank/DDBJ databases">
        <authorList>
            <person name="Qin X."/>
            <person name="Bachman B."/>
            <person name="Battles P."/>
            <person name="Bell A."/>
            <person name="Bess C."/>
            <person name="Bickham C."/>
            <person name="Chaboub L."/>
            <person name="Chen D."/>
            <person name="Coyle M."/>
            <person name="Deiros D.R."/>
            <person name="Dinh H."/>
            <person name="Forbes L."/>
            <person name="Fowler G."/>
            <person name="Francisco L."/>
            <person name="Fu Q."/>
            <person name="Gubbala S."/>
            <person name="Hale W."/>
            <person name="Han Y."/>
            <person name="Hemphill L."/>
            <person name="Highlander S.K."/>
            <person name="Hirani K."/>
            <person name="Hogues M."/>
            <person name="Jackson L."/>
            <person name="Jakkamsetti A."/>
            <person name="Javaid M."/>
            <person name="Jiang H."/>
            <person name="Korchina V."/>
            <person name="Kovar C."/>
            <person name="Lara F."/>
            <person name="Lee S."/>
            <person name="Mata R."/>
            <person name="Mathew T."/>
            <person name="Moen C."/>
            <person name="Morales K."/>
            <person name="Munidasa M."/>
            <person name="Nazareth L."/>
            <person name="Ngo R."/>
            <person name="Nguyen L."/>
            <person name="Okwuonu G."/>
            <person name="Ongeri F."/>
            <person name="Patil S."/>
            <person name="Petrosino J."/>
            <person name="Pham C."/>
            <person name="Pham P."/>
            <person name="Pu L.-L."/>
            <person name="Puazo M."/>
            <person name="Raj R."/>
            <person name="Reid J."/>
            <person name="Rouhana J."/>
            <person name="Saada N."/>
            <person name="Shang Y."/>
            <person name="Simmons D."/>
            <person name="Thornton R."/>
            <person name="Warren J."/>
            <person name="Weissenberger G."/>
            <person name="Zhang J."/>
            <person name="Zhang L."/>
            <person name="Zhou C."/>
            <person name="Zhu D."/>
            <person name="Muzny D."/>
            <person name="Worley K."/>
            <person name="Gibbs R."/>
        </authorList>
    </citation>
    <scope>NUCLEOTIDE SEQUENCE [LARGE SCALE GENOMIC DNA]</scope>
    <source>
        <strain evidence="1 2">ATCC 33300</strain>
    </source>
</reference>
<comment type="caution">
    <text evidence="1">The sequence shown here is derived from an EMBL/GenBank/DDBJ whole genome shotgun (WGS) entry which is preliminary data.</text>
</comment>
<dbReference type="AlphaFoldDB" id="C2FU32"/>
<sequence>MKKILLILNALLLLTILISCIGKSMENSSLSQQQDQKPDQANIREADLIFQSSLSEQSKAIQLATNSPYSHCGIIFKEGEEYVVLEAVQPVQKTALSDWIARGENSQYVIRRLKNANQVLTADILTNMKKEGKMLEGRDYDVRFEWSDDKIYCSELIYKIYERAAGIKLGKLQRLKDFDFTNPAVKAQLKERYGDNIPLNETVISPAAVFESELLETITQK</sequence>
<evidence type="ECO:0000313" key="1">
    <source>
        <dbReference type="EMBL" id="EEI93662.1"/>
    </source>
</evidence>
<dbReference type="NCBIfam" id="NF007458">
    <property type="entry name" value="PRK10030.1"/>
    <property type="match status" value="1"/>
</dbReference>
<dbReference type="Gene3D" id="3.90.1720.10">
    <property type="entry name" value="endopeptidase domain like (from Nostoc punctiforme)"/>
    <property type="match status" value="1"/>
</dbReference>
<dbReference type="EMBL" id="ACHB01000018">
    <property type="protein sequence ID" value="EEI93662.1"/>
    <property type="molecule type" value="Genomic_DNA"/>
</dbReference>